<feature type="compositionally biased region" description="Basic and acidic residues" evidence="9">
    <location>
        <begin position="809"/>
        <end position="820"/>
    </location>
</feature>
<dbReference type="SUPFAM" id="SSF54928">
    <property type="entry name" value="RNA-binding domain, RBD"/>
    <property type="match status" value="1"/>
</dbReference>
<evidence type="ECO:0000256" key="3">
    <source>
        <dbReference type="ARBA" id="ARBA00022884"/>
    </source>
</evidence>
<dbReference type="PANTHER" id="PTHR15528">
    <property type="entry name" value="PEROXISOME PROLIFERATOR ACTIVATED RECEPTOR GAMMA COACTIVATOR 1 PGC-1 -RELATED"/>
    <property type="match status" value="1"/>
</dbReference>
<keyword evidence="3 8" id="KW-0694">RNA-binding</keyword>
<keyword evidence="7" id="KW-0539">Nucleus</keyword>
<feature type="region of interest" description="Disordered" evidence="9">
    <location>
        <begin position="224"/>
        <end position="254"/>
    </location>
</feature>
<dbReference type="AlphaFoldDB" id="A0A553PEY1"/>
<evidence type="ECO:0000256" key="6">
    <source>
        <dbReference type="ARBA" id="ARBA00023163"/>
    </source>
</evidence>
<dbReference type="GO" id="GO:0045944">
    <property type="term" value="P:positive regulation of transcription by RNA polymerase II"/>
    <property type="evidence" value="ECO:0007669"/>
    <property type="project" value="TreeGrafter"/>
</dbReference>
<gene>
    <name evidence="11" type="ORF">TCAL_09224</name>
</gene>
<feature type="compositionally biased region" description="Low complexity" evidence="9">
    <location>
        <begin position="962"/>
        <end position="981"/>
    </location>
</feature>
<dbReference type="GO" id="GO:0003723">
    <property type="term" value="F:RNA binding"/>
    <property type="evidence" value="ECO:0007669"/>
    <property type="project" value="UniProtKB-UniRule"/>
</dbReference>
<dbReference type="Gene3D" id="3.30.70.330">
    <property type="match status" value="1"/>
</dbReference>
<evidence type="ECO:0000256" key="9">
    <source>
        <dbReference type="SAM" id="MobiDB-lite"/>
    </source>
</evidence>
<accession>A0A553PEY1</accession>
<dbReference type="Pfam" id="PF00076">
    <property type="entry name" value="RRM_1"/>
    <property type="match status" value="1"/>
</dbReference>
<dbReference type="GO" id="GO:0003712">
    <property type="term" value="F:transcription coregulator activity"/>
    <property type="evidence" value="ECO:0007669"/>
    <property type="project" value="InterPro"/>
</dbReference>
<keyword evidence="4" id="KW-0805">Transcription regulation</keyword>
<dbReference type="InterPro" id="IPR012677">
    <property type="entry name" value="Nucleotide-bd_a/b_plait_sf"/>
</dbReference>
<evidence type="ECO:0000256" key="1">
    <source>
        <dbReference type="ARBA" id="ARBA00004123"/>
    </source>
</evidence>
<evidence type="ECO:0000313" key="12">
    <source>
        <dbReference type="Proteomes" id="UP000318571"/>
    </source>
</evidence>
<feature type="domain" description="RRM" evidence="10">
    <location>
        <begin position="1130"/>
        <end position="1205"/>
    </location>
</feature>
<name>A0A553PEY1_TIGCA</name>
<dbReference type="GO" id="GO:0005634">
    <property type="term" value="C:nucleus"/>
    <property type="evidence" value="ECO:0007669"/>
    <property type="project" value="UniProtKB-SubCell"/>
</dbReference>
<dbReference type="InterPro" id="IPR035979">
    <property type="entry name" value="RBD_domain_sf"/>
</dbReference>
<feature type="region of interest" description="Disordered" evidence="9">
    <location>
        <begin position="640"/>
        <end position="669"/>
    </location>
</feature>
<feature type="compositionally biased region" description="Low complexity" evidence="9">
    <location>
        <begin position="1034"/>
        <end position="1049"/>
    </location>
</feature>
<feature type="compositionally biased region" description="Polar residues" evidence="9">
    <location>
        <begin position="982"/>
        <end position="995"/>
    </location>
</feature>
<feature type="compositionally biased region" description="Low complexity" evidence="9">
    <location>
        <begin position="747"/>
        <end position="773"/>
    </location>
</feature>
<keyword evidence="6" id="KW-0804">Transcription</keyword>
<sequence length="1246" mass="134383">MSGMDSDLLTDADSKQLDLLKDEEFMCMSPEDVALALNANVHPAKNNGLGLGVGDLTGSVISAVDEFPSLDSSWDQDVLLSNAVLPETNPLLELDNSIEEDFQQVLNEWESHIGALQSTNSEMSVDEESVVQNATTNPSSQNVSEPMVTDGDSFFESMEIKASLAGSGCNLNTKSIYDQPLLSTSTIAPSTPSMGSYSPRSSCSSYPSLATPPPVIPVPEVPPTEIERPDSPTPTKLRSRLVSTDDNGTTKEPRLTLGKKTLAGIVISSGPGGHFETYEGTAGSPSVVSSPFTSTSSPIGCLRPQSAQMTATTDHNFVRPKGRSLLRSKQPSTLTSANMTTTSCITTSSTLLHAASTTPFHNVTETARTSANVDCQPPTTDWPDLSLSAMFLRPSPRLESSESERHVVNANKMAGKISANPNDSSVVRRDSLGSNLSTASSLVVSDHRTNNASDAVDGELEVLEASDVDNLLDQFEAVENIRKDLTNNSNADPERASHIVAAVKSHFSGSNRNFPKGKVPKIVASQRIKDALPREIVDKIKASSQRSKTIAIIEPVQKSKDLSTVASSVSGSSCESPSFNTNLNSSHRVVAGPPGKGGMASRFQEAAASMNRSKYRHFGINGGIQPTPQQVQVSLDHDYCSSNKSRRNNRVPSQQQQQTSPHRLATYSTGETRHRVIISSGSGLTQVGPSGSIMPLQQNNRAVIRVSRAPVLKRAKELTSHLVALSKPSGTYSPIQISSPITISPASIHSSHSPLSSSLSTSTSLSSPITLASCSSPKVPLKVEPPSPTSNHELDLHDDSSAPSPRTSQRRDSDPKKDSGLESGDVSDASNIEDEHLYSRLPAYLTTLPAKEGMDELQLTDVGPSDIKLEKEDMTLYDRLPTYVTGLSRTNSTETCMKMEDCIEMKPDPMMLDAGSATSFGPSSASCVEGGGAIKEADLLPGGVICDNGISNLFKPRRSLRSRQSSRSCSRSSSRSSSTSSFTANGNSDSETNLPDVTGGPLLGVPTAQKPFHVVTRSSTAAKRCSRKPPSTMSPSKALSSFSSNSRSASLKRRRDRSTSSTSSNSSRFRSRSPLETPSLLHEPHSARRSSKRNRNHPRSLTTQNPKGAVIKDMEQYRREEKKKQVEERRVVYVGKICESTSRASLRSRFEVFGPIEEISVHFRDRGDNYGFVTFKNKLDAYEAVEHGNDDPNQSKVDLCFGGRRSFCKTKYSDLDSLNENEGDGHSQQALDFDSLLRQAKASYRK</sequence>
<dbReference type="PROSITE" id="PS50102">
    <property type="entry name" value="RRM"/>
    <property type="match status" value="1"/>
</dbReference>
<keyword evidence="12" id="KW-1185">Reference proteome</keyword>
<organism evidence="11 12">
    <name type="scientific">Tigriopus californicus</name>
    <name type="common">Marine copepod</name>
    <dbReference type="NCBI Taxonomy" id="6832"/>
    <lineage>
        <taxon>Eukaryota</taxon>
        <taxon>Metazoa</taxon>
        <taxon>Ecdysozoa</taxon>
        <taxon>Arthropoda</taxon>
        <taxon>Crustacea</taxon>
        <taxon>Multicrustacea</taxon>
        <taxon>Hexanauplia</taxon>
        <taxon>Copepoda</taxon>
        <taxon>Harpacticoida</taxon>
        <taxon>Harpacticidae</taxon>
        <taxon>Tigriopus</taxon>
    </lineage>
</organism>
<feature type="region of interest" description="Disordered" evidence="9">
    <location>
        <begin position="957"/>
        <end position="1109"/>
    </location>
</feature>
<feature type="compositionally biased region" description="Basic residues" evidence="9">
    <location>
        <begin position="1087"/>
        <end position="1098"/>
    </location>
</feature>
<dbReference type="SMART" id="SM00360">
    <property type="entry name" value="RRM"/>
    <property type="match status" value="1"/>
</dbReference>
<evidence type="ECO:0000256" key="2">
    <source>
        <dbReference type="ARBA" id="ARBA00022553"/>
    </source>
</evidence>
<feature type="compositionally biased region" description="Polar residues" evidence="9">
    <location>
        <begin position="650"/>
        <end position="669"/>
    </location>
</feature>
<dbReference type="Proteomes" id="UP000318571">
    <property type="component" value="Chromosome 5"/>
</dbReference>
<evidence type="ECO:0000256" key="8">
    <source>
        <dbReference type="PROSITE-ProRule" id="PRU00176"/>
    </source>
</evidence>
<evidence type="ECO:0000256" key="5">
    <source>
        <dbReference type="ARBA" id="ARBA00023159"/>
    </source>
</evidence>
<dbReference type="PANTHER" id="PTHR15528:SF11">
    <property type="entry name" value="FI18188P1"/>
    <property type="match status" value="1"/>
</dbReference>
<dbReference type="OMA" id="LNEWESH"/>
<protein>
    <recommendedName>
        <fullName evidence="10">RRM domain-containing protein</fullName>
    </recommendedName>
</protein>
<evidence type="ECO:0000313" key="11">
    <source>
        <dbReference type="EMBL" id="TRY76234.1"/>
    </source>
</evidence>
<evidence type="ECO:0000256" key="4">
    <source>
        <dbReference type="ARBA" id="ARBA00023015"/>
    </source>
</evidence>
<dbReference type="EMBL" id="VCGU01000004">
    <property type="protein sequence ID" value="TRY76234.1"/>
    <property type="molecule type" value="Genomic_DNA"/>
</dbReference>
<comment type="caution">
    <text evidence="11">The sequence shown here is derived from an EMBL/GenBank/DDBJ whole genome shotgun (WGS) entry which is preliminary data.</text>
</comment>
<dbReference type="STRING" id="6832.A0A553PEY1"/>
<dbReference type="InterPro" id="IPR034605">
    <property type="entry name" value="PGC-1"/>
</dbReference>
<evidence type="ECO:0000259" key="10">
    <source>
        <dbReference type="PROSITE" id="PS50102"/>
    </source>
</evidence>
<keyword evidence="5" id="KW-0010">Activator</keyword>
<evidence type="ECO:0000256" key="7">
    <source>
        <dbReference type="ARBA" id="ARBA00023242"/>
    </source>
</evidence>
<proteinExistence type="predicted"/>
<dbReference type="InterPro" id="IPR000504">
    <property type="entry name" value="RRM_dom"/>
</dbReference>
<keyword evidence="2" id="KW-0597">Phosphoprotein</keyword>
<reference evidence="11 12" key="1">
    <citation type="journal article" date="2018" name="Nat. Ecol. Evol.">
        <title>Genomic signatures of mitonuclear coevolution across populations of Tigriopus californicus.</title>
        <authorList>
            <person name="Barreto F.S."/>
            <person name="Watson E.T."/>
            <person name="Lima T.G."/>
            <person name="Willett C.S."/>
            <person name="Edmands S."/>
            <person name="Li W."/>
            <person name="Burton R.S."/>
        </authorList>
    </citation>
    <scope>NUCLEOTIDE SEQUENCE [LARGE SCALE GENOMIC DNA]</scope>
    <source>
        <strain evidence="11 12">San Diego</strain>
    </source>
</reference>
<feature type="region of interest" description="Disordered" evidence="9">
    <location>
        <begin position="747"/>
        <end position="834"/>
    </location>
</feature>
<comment type="subcellular location">
    <subcellularLocation>
        <location evidence="1">Nucleus</location>
    </subcellularLocation>
</comment>
<feature type="compositionally biased region" description="Low complexity" evidence="9">
    <location>
        <begin position="1059"/>
        <end position="1068"/>
    </location>
</feature>
<feature type="compositionally biased region" description="Polar residues" evidence="9">
    <location>
        <begin position="233"/>
        <end position="247"/>
    </location>
</feature>